<evidence type="ECO:0000313" key="1">
    <source>
        <dbReference type="EMBL" id="OIQ09577.1"/>
    </source>
</evidence>
<organism evidence="1 2">
    <name type="scientific">Neomoorella thermoacetica</name>
    <name type="common">Clostridium thermoaceticum</name>
    <dbReference type="NCBI Taxonomy" id="1525"/>
    <lineage>
        <taxon>Bacteria</taxon>
        <taxon>Bacillati</taxon>
        <taxon>Bacillota</taxon>
        <taxon>Clostridia</taxon>
        <taxon>Neomoorellales</taxon>
        <taxon>Neomoorellaceae</taxon>
        <taxon>Neomoorella</taxon>
    </lineage>
</organism>
<dbReference type="RefSeq" id="WP_053094899.1">
    <property type="nucleotide sequence ID" value="NZ_BSDM01000002.1"/>
</dbReference>
<proteinExistence type="predicted"/>
<dbReference type="GeneID" id="45617738"/>
<evidence type="ECO:0000313" key="2">
    <source>
        <dbReference type="Proteomes" id="UP000182743"/>
    </source>
</evidence>
<dbReference type="KEGG" id="mthz:MOTHA_c17970"/>
<comment type="caution">
    <text evidence="1">The sequence shown here is derived from an EMBL/GenBank/DDBJ whole genome shotgun (WGS) entry which is preliminary data.</text>
</comment>
<dbReference type="AlphaFoldDB" id="A0A1J5K1C9"/>
<protein>
    <submittedName>
        <fullName evidence="1">Putative RNA-binding protein</fullName>
    </submittedName>
</protein>
<dbReference type="Proteomes" id="UP000182743">
    <property type="component" value="Unassembled WGS sequence"/>
</dbReference>
<dbReference type="Pfam" id="PF10133">
    <property type="entry name" value="CooT"/>
    <property type="match status" value="1"/>
</dbReference>
<dbReference type="KEGG" id="mtho:MOTHE_c17140"/>
<dbReference type="EMBL" id="MIHH01000003">
    <property type="protein sequence ID" value="OIQ09577.1"/>
    <property type="molecule type" value="Genomic_DNA"/>
</dbReference>
<sequence length="63" mass="7249">MCEANAYLLKESGEEELVFENVDRVLPGEEGIMMEDIFGKRKLLRARIKEMALVDHKIILEAL</sequence>
<dbReference type="InterPro" id="IPR019300">
    <property type="entry name" value="CooT"/>
</dbReference>
<accession>A0A1J5K1C9</accession>
<gene>
    <name evidence="1" type="ORF">MOOR_09620</name>
</gene>
<name>A0A1J5K1C9_NEOTH</name>
<reference evidence="1 2" key="1">
    <citation type="submission" date="2016-08" db="EMBL/GenBank/DDBJ databases">
        <title>Genome-based comparison of Moorella thermoacetic strains.</title>
        <authorList>
            <person name="Poehlein A."/>
            <person name="Bengelsdorf F.R."/>
            <person name="Esser C."/>
            <person name="Duerre P."/>
            <person name="Daniel R."/>
        </authorList>
    </citation>
    <scope>NUCLEOTIDE SEQUENCE [LARGE SCALE GENOMIC DNA]</scope>
    <source>
        <strain evidence="1 2">DSM 11768</strain>
    </source>
</reference>